<evidence type="ECO:0000256" key="1">
    <source>
        <dbReference type="SAM" id="MobiDB-lite"/>
    </source>
</evidence>
<proteinExistence type="predicted"/>
<name>A0AAV7LR46_PLEWA</name>
<feature type="region of interest" description="Disordered" evidence="1">
    <location>
        <begin position="1"/>
        <end position="93"/>
    </location>
</feature>
<keyword evidence="3" id="KW-1185">Reference proteome</keyword>
<organism evidence="2 3">
    <name type="scientific">Pleurodeles waltl</name>
    <name type="common">Iberian ribbed newt</name>
    <dbReference type="NCBI Taxonomy" id="8319"/>
    <lineage>
        <taxon>Eukaryota</taxon>
        <taxon>Metazoa</taxon>
        <taxon>Chordata</taxon>
        <taxon>Craniata</taxon>
        <taxon>Vertebrata</taxon>
        <taxon>Euteleostomi</taxon>
        <taxon>Amphibia</taxon>
        <taxon>Batrachia</taxon>
        <taxon>Caudata</taxon>
        <taxon>Salamandroidea</taxon>
        <taxon>Salamandridae</taxon>
        <taxon>Pleurodelinae</taxon>
        <taxon>Pleurodeles</taxon>
    </lineage>
</organism>
<evidence type="ECO:0000313" key="3">
    <source>
        <dbReference type="Proteomes" id="UP001066276"/>
    </source>
</evidence>
<dbReference type="Proteomes" id="UP001066276">
    <property type="component" value="Chromosome 11"/>
</dbReference>
<dbReference type="EMBL" id="JANPWB010000015">
    <property type="protein sequence ID" value="KAJ1093040.1"/>
    <property type="molecule type" value="Genomic_DNA"/>
</dbReference>
<protein>
    <submittedName>
        <fullName evidence="2">Uncharacterized protein</fullName>
    </submittedName>
</protein>
<sequence length="93" mass="10116">MAGAVNQVGKLSGEERRAPDPPLVCRMRAKRQGAPQQECEPPPTTQPHMGAERPVRRLVRCARAPEAKEPLEGEQCNPAGVRGKRTAHASVTR</sequence>
<gene>
    <name evidence="2" type="ORF">NDU88_006149</name>
</gene>
<reference evidence="2" key="1">
    <citation type="journal article" date="2022" name="bioRxiv">
        <title>Sequencing and chromosome-scale assembly of the giantPleurodeles waltlgenome.</title>
        <authorList>
            <person name="Brown T."/>
            <person name="Elewa A."/>
            <person name="Iarovenko S."/>
            <person name="Subramanian E."/>
            <person name="Araus A.J."/>
            <person name="Petzold A."/>
            <person name="Susuki M."/>
            <person name="Suzuki K.-i.T."/>
            <person name="Hayashi T."/>
            <person name="Toyoda A."/>
            <person name="Oliveira C."/>
            <person name="Osipova E."/>
            <person name="Leigh N.D."/>
            <person name="Simon A."/>
            <person name="Yun M.H."/>
        </authorList>
    </citation>
    <scope>NUCLEOTIDE SEQUENCE</scope>
    <source>
        <strain evidence="2">20211129_DDA</strain>
        <tissue evidence="2">Liver</tissue>
    </source>
</reference>
<comment type="caution">
    <text evidence="2">The sequence shown here is derived from an EMBL/GenBank/DDBJ whole genome shotgun (WGS) entry which is preliminary data.</text>
</comment>
<accession>A0AAV7LR46</accession>
<evidence type="ECO:0000313" key="2">
    <source>
        <dbReference type="EMBL" id="KAJ1093040.1"/>
    </source>
</evidence>
<dbReference type="AlphaFoldDB" id="A0AAV7LR46"/>